<feature type="domain" description="MRH" evidence="7">
    <location>
        <begin position="350"/>
        <end position="481"/>
    </location>
</feature>
<sequence length="481" mass="51668">MLQRSMPVQPSFGIVGVMSVISLLAVPTGLAYETRPMVGLDLVQDRSVEVMESMRADMSINFMEAALAQATLASGTGDGDDKRSSSEASRGESAVFPSYTFTDVDGVLHTCTVRERMEQAESPGKKSDVSTALDPLEGSCATLSHGYWSYKWCHRKDVTQFHKSEDGATTTVVNLGTHTRTELKRVNVTPTKADGASADSSDSPHEAEVSRALNNNKSKGGNDGGRHESQNDDLFQGINDVSELAAVYDYYEGGDVCEETGARRFLKTTITCCTANDVSAGGESADPLAILVSLQEVSICSYLVQVCSRLLCPAATDGLTLGLGQEAVVSSGVVVTGKVGGVLGLLQELEACFPPKKETWWAYKLCISTTGFSQYHEDLLRKADGSLMSKITVGLGRITGKWDKSTVTGEGEELIRPQQEEEGEGGTIILEFTGGTECDLTGVLRSTTVHLKCGSVQEVREVTEDRTCHYRVLAISPLLCR</sequence>
<dbReference type="STRING" id="2880.D7FVE3"/>
<dbReference type="Gene3D" id="2.70.130.10">
    <property type="entry name" value="Mannose-6-phosphate receptor binding domain"/>
    <property type="match status" value="2"/>
</dbReference>
<keyword evidence="2" id="KW-0732">Signal</keyword>
<dbReference type="GO" id="GO:0030968">
    <property type="term" value="P:endoplasmic reticulum unfolded protein response"/>
    <property type="evidence" value="ECO:0007669"/>
    <property type="project" value="InterPro"/>
</dbReference>
<dbReference type="Proteomes" id="UP000002630">
    <property type="component" value="Linkage Group LG17"/>
</dbReference>
<feature type="region of interest" description="Disordered" evidence="5">
    <location>
        <begin position="186"/>
        <end position="233"/>
    </location>
</feature>
<dbReference type="InterPro" id="IPR044865">
    <property type="entry name" value="MRH_dom"/>
</dbReference>
<dbReference type="EMBL" id="FN649742">
    <property type="protein sequence ID" value="CBJ26315.1"/>
    <property type="molecule type" value="Genomic_DNA"/>
</dbReference>
<keyword evidence="9" id="KW-1185">Reference proteome</keyword>
<keyword evidence="4" id="KW-1015">Disulfide bond</keyword>
<keyword evidence="6" id="KW-0472">Membrane</keyword>
<dbReference type="OMA" id="RHESQND"/>
<feature type="transmembrane region" description="Helical" evidence="6">
    <location>
        <begin position="12"/>
        <end position="32"/>
    </location>
</feature>
<evidence type="ECO:0000256" key="5">
    <source>
        <dbReference type="SAM" id="MobiDB-lite"/>
    </source>
</evidence>
<comment type="subcellular location">
    <subcellularLocation>
        <location evidence="1">Endoplasmic reticulum</location>
    </subcellularLocation>
</comment>
<dbReference type="InterPro" id="IPR036607">
    <property type="entry name" value="PRKCSH"/>
</dbReference>
<dbReference type="InterPro" id="IPR045149">
    <property type="entry name" value="OS-9-like"/>
</dbReference>
<dbReference type="SUPFAM" id="SSF50911">
    <property type="entry name" value="Mannose 6-phosphate receptor domain"/>
    <property type="match status" value="1"/>
</dbReference>
<dbReference type="PANTHER" id="PTHR15414">
    <property type="entry name" value="OS-9-RELATED"/>
    <property type="match status" value="1"/>
</dbReference>
<evidence type="ECO:0000256" key="6">
    <source>
        <dbReference type="SAM" id="Phobius"/>
    </source>
</evidence>
<dbReference type="Pfam" id="PF07915">
    <property type="entry name" value="PRKCSH"/>
    <property type="match status" value="1"/>
</dbReference>
<dbReference type="InterPro" id="IPR009011">
    <property type="entry name" value="Man6P_isomerase_rcpt-bd_dom_sf"/>
</dbReference>
<dbReference type="OrthoDB" id="448954at2759"/>
<reference evidence="8 9" key="1">
    <citation type="journal article" date="2010" name="Nature">
        <title>The Ectocarpus genome and the independent evolution of multicellularity in brown algae.</title>
        <authorList>
            <person name="Cock J.M."/>
            <person name="Sterck L."/>
            <person name="Rouze P."/>
            <person name="Scornet D."/>
            <person name="Allen A.E."/>
            <person name="Amoutzias G."/>
            <person name="Anthouard V."/>
            <person name="Artiguenave F."/>
            <person name="Aury J.M."/>
            <person name="Badger J.H."/>
            <person name="Beszteri B."/>
            <person name="Billiau K."/>
            <person name="Bonnet E."/>
            <person name="Bothwell J.H."/>
            <person name="Bowler C."/>
            <person name="Boyen C."/>
            <person name="Brownlee C."/>
            <person name="Carrano C.J."/>
            <person name="Charrier B."/>
            <person name="Cho G.Y."/>
            <person name="Coelho S.M."/>
            <person name="Collen J."/>
            <person name="Corre E."/>
            <person name="Da Silva C."/>
            <person name="Delage L."/>
            <person name="Delaroque N."/>
            <person name="Dittami S.M."/>
            <person name="Doulbeau S."/>
            <person name="Elias M."/>
            <person name="Farnham G."/>
            <person name="Gachon C.M."/>
            <person name="Gschloessl B."/>
            <person name="Heesch S."/>
            <person name="Jabbari K."/>
            <person name="Jubin C."/>
            <person name="Kawai H."/>
            <person name="Kimura K."/>
            <person name="Kloareg B."/>
            <person name="Kupper F.C."/>
            <person name="Lang D."/>
            <person name="Le Bail A."/>
            <person name="Leblanc C."/>
            <person name="Lerouge P."/>
            <person name="Lohr M."/>
            <person name="Lopez P.J."/>
            <person name="Martens C."/>
            <person name="Maumus F."/>
            <person name="Michel G."/>
            <person name="Miranda-Saavedra D."/>
            <person name="Morales J."/>
            <person name="Moreau H."/>
            <person name="Motomura T."/>
            <person name="Nagasato C."/>
            <person name="Napoli C.A."/>
            <person name="Nelson D.R."/>
            <person name="Nyvall-Collen P."/>
            <person name="Peters A.F."/>
            <person name="Pommier C."/>
            <person name="Potin P."/>
            <person name="Poulain J."/>
            <person name="Quesneville H."/>
            <person name="Read B."/>
            <person name="Rensing S.A."/>
            <person name="Ritter A."/>
            <person name="Rousvoal S."/>
            <person name="Samanta M."/>
            <person name="Samson G."/>
            <person name="Schroeder D.C."/>
            <person name="Segurens B."/>
            <person name="Strittmatter M."/>
            <person name="Tonon T."/>
            <person name="Tregear J.W."/>
            <person name="Valentin K."/>
            <person name="von Dassow P."/>
            <person name="Yamagishi T."/>
            <person name="Van de Peer Y."/>
            <person name="Wincker P."/>
        </authorList>
    </citation>
    <scope>NUCLEOTIDE SEQUENCE [LARGE SCALE GENOMIC DNA]</scope>
    <source>
        <strain evidence="9">Ec32 / CCAP1310/4</strain>
    </source>
</reference>
<dbReference type="EMBL" id="FN648475">
    <property type="protein sequence ID" value="CBJ26315.1"/>
    <property type="molecule type" value="Genomic_DNA"/>
</dbReference>
<dbReference type="GO" id="GO:0005788">
    <property type="term" value="C:endoplasmic reticulum lumen"/>
    <property type="evidence" value="ECO:0007669"/>
    <property type="project" value="TreeGrafter"/>
</dbReference>
<evidence type="ECO:0000313" key="9">
    <source>
        <dbReference type="Proteomes" id="UP000002630"/>
    </source>
</evidence>
<proteinExistence type="predicted"/>
<dbReference type="Pfam" id="PF13015">
    <property type="entry name" value="PRKCSH_1"/>
    <property type="match status" value="1"/>
</dbReference>
<evidence type="ECO:0000256" key="1">
    <source>
        <dbReference type="ARBA" id="ARBA00004240"/>
    </source>
</evidence>
<dbReference type="GO" id="GO:0030970">
    <property type="term" value="P:retrograde protein transport, ER to cytosol"/>
    <property type="evidence" value="ECO:0007669"/>
    <property type="project" value="TreeGrafter"/>
</dbReference>
<dbReference type="InterPro" id="IPR012913">
    <property type="entry name" value="OS9-like_dom"/>
</dbReference>
<dbReference type="PANTHER" id="PTHR15414:SF0">
    <property type="entry name" value="ENDOPLASMIC RETICULUM LECTIN 1"/>
    <property type="match status" value="1"/>
</dbReference>
<name>D7FVE3_ECTSI</name>
<protein>
    <recommendedName>
        <fullName evidence="7">MRH domain-containing protein</fullName>
    </recommendedName>
</protein>
<dbReference type="AlphaFoldDB" id="D7FVE3"/>
<dbReference type="PROSITE" id="PS51914">
    <property type="entry name" value="MRH"/>
    <property type="match status" value="1"/>
</dbReference>
<evidence type="ECO:0000256" key="3">
    <source>
        <dbReference type="ARBA" id="ARBA00022824"/>
    </source>
</evidence>
<evidence type="ECO:0000313" key="8">
    <source>
        <dbReference type="EMBL" id="CBJ26315.1"/>
    </source>
</evidence>
<evidence type="ECO:0000256" key="4">
    <source>
        <dbReference type="ARBA" id="ARBA00023157"/>
    </source>
</evidence>
<keyword evidence="6" id="KW-0812">Transmembrane</keyword>
<evidence type="ECO:0000256" key="2">
    <source>
        <dbReference type="ARBA" id="ARBA00022729"/>
    </source>
</evidence>
<dbReference type="InParanoid" id="D7FVE3"/>
<dbReference type="eggNOG" id="ENOG502SY1U">
    <property type="taxonomic scope" value="Eukaryota"/>
</dbReference>
<gene>
    <name evidence="8" type="ORF">Esi_0029_0126</name>
</gene>
<evidence type="ECO:0000259" key="7">
    <source>
        <dbReference type="PROSITE" id="PS51914"/>
    </source>
</evidence>
<organism evidence="8 9">
    <name type="scientific">Ectocarpus siliculosus</name>
    <name type="common">Brown alga</name>
    <name type="synonym">Conferva siliculosa</name>
    <dbReference type="NCBI Taxonomy" id="2880"/>
    <lineage>
        <taxon>Eukaryota</taxon>
        <taxon>Sar</taxon>
        <taxon>Stramenopiles</taxon>
        <taxon>Ochrophyta</taxon>
        <taxon>PX clade</taxon>
        <taxon>Phaeophyceae</taxon>
        <taxon>Ectocarpales</taxon>
        <taxon>Ectocarpaceae</taxon>
        <taxon>Ectocarpus</taxon>
    </lineage>
</organism>
<accession>D7FVE3</accession>
<keyword evidence="3" id="KW-0256">Endoplasmic reticulum</keyword>
<keyword evidence="6" id="KW-1133">Transmembrane helix</keyword>